<accession>A0A0L7QKG4</accession>
<proteinExistence type="predicted"/>
<evidence type="ECO:0000313" key="1">
    <source>
        <dbReference type="EMBL" id="KOC59118.1"/>
    </source>
</evidence>
<protein>
    <submittedName>
        <fullName evidence="1">Uncharacterized protein</fullName>
    </submittedName>
</protein>
<name>A0A0L7QKG4_9HYME</name>
<feature type="non-terminal residue" evidence="1">
    <location>
        <position position="1"/>
    </location>
</feature>
<gene>
    <name evidence="1" type="ORF">WH47_12602</name>
</gene>
<sequence length="89" mass="10513">LFTNEATFTTHENLNLHNMHYWAVENPRWLRQVEHFIDGTLTGERCEHFLRNTFGTFIRKCTTKRSPSNVVTTLRMPSTLCSESKKDIR</sequence>
<dbReference type="EMBL" id="KQ414942">
    <property type="protein sequence ID" value="KOC59118.1"/>
    <property type="molecule type" value="Genomic_DNA"/>
</dbReference>
<dbReference type="AlphaFoldDB" id="A0A0L7QKG4"/>
<organism evidence="1 2">
    <name type="scientific">Habropoda laboriosa</name>
    <dbReference type="NCBI Taxonomy" id="597456"/>
    <lineage>
        <taxon>Eukaryota</taxon>
        <taxon>Metazoa</taxon>
        <taxon>Ecdysozoa</taxon>
        <taxon>Arthropoda</taxon>
        <taxon>Hexapoda</taxon>
        <taxon>Insecta</taxon>
        <taxon>Pterygota</taxon>
        <taxon>Neoptera</taxon>
        <taxon>Endopterygota</taxon>
        <taxon>Hymenoptera</taxon>
        <taxon>Apocrita</taxon>
        <taxon>Aculeata</taxon>
        <taxon>Apoidea</taxon>
        <taxon>Anthophila</taxon>
        <taxon>Apidae</taxon>
        <taxon>Habropoda</taxon>
    </lineage>
</organism>
<keyword evidence="2" id="KW-1185">Reference proteome</keyword>
<reference evidence="1 2" key="1">
    <citation type="submission" date="2015-07" db="EMBL/GenBank/DDBJ databases">
        <title>The genome of Habropoda laboriosa.</title>
        <authorList>
            <person name="Pan H."/>
            <person name="Kapheim K."/>
        </authorList>
    </citation>
    <scope>NUCLEOTIDE SEQUENCE [LARGE SCALE GENOMIC DNA]</scope>
    <source>
        <strain evidence="1">0110345459</strain>
    </source>
</reference>
<dbReference type="Proteomes" id="UP000053825">
    <property type="component" value="Unassembled WGS sequence"/>
</dbReference>
<dbReference type="STRING" id="597456.A0A0L7QKG4"/>
<evidence type="ECO:0000313" key="2">
    <source>
        <dbReference type="Proteomes" id="UP000053825"/>
    </source>
</evidence>